<keyword evidence="3" id="KW-0805">Transcription regulation</keyword>
<accession>A0ABD1BMN0</accession>
<organism evidence="10 11">
    <name type="scientific">Cardamine amara subsp. amara</name>
    <dbReference type="NCBI Taxonomy" id="228776"/>
    <lineage>
        <taxon>Eukaryota</taxon>
        <taxon>Viridiplantae</taxon>
        <taxon>Streptophyta</taxon>
        <taxon>Embryophyta</taxon>
        <taxon>Tracheophyta</taxon>
        <taxon>Spermatophyta</taxon>
        <taxon>Magnoliopsida</taxon>
        <taxon>eudicotyledons</taxon>
        <taxon>Gunneridae</taxon>
        <taxon>Pentapetalae</taxon>
        <taxon>rosids</taxon>
        <taxon>malvids</taxon>
        <taxon>Brassicales</taxon>
        <taxon>Brassicaceae</taxon>
        <taxon>Cardamineae</taxon>
        <taxon>Cardamine</taxon>
    </lineage>
</organism>
<keyword evidence="4" id="KW-0238">DNA-binding</keyword>
<dbReference type="InterPro" id="IPR017930">
    <property type="entry name" value="Myb_dom"/>
</dbReference>
<dbReference type="EMBL" id="JBANAX010000211">
    <property type="protein sequence ID" value="KAL1218449.1"/>
    <property type="molecule type" value="Genomic_DNA"/>
</dbReference>
<gene>
    <name evidence="10" type="ORF">V5N11_001619</name>
</gene>
<comment type="caution">
    <text evidence="10">The sequence shown here is derived from an EMBL/GenBank/DDBJ whole genome shotgun (WGS) entry which is preliminary data.</text>
</comment>
<dbReference type="FunFam" id="1.10.10.60:FF:000060">
    <property type="entry name" value="MYB transcription factor"/>
    <property type="match status" value="1"/>
</dbReference>
<evidence type="ECO:0000256" key="1">
    <source>
        <dbReference type="ARBA" id="ARBA00004123"/>
    </source>
</evidence>
<feature type="domain" description="Myb-like" evidence="8">
    <location>
        <begin position="66"/>
        <end position="117"/>
    </location>
</feature>
<name>A0ABD1BMN0_CARAN</name>
<evidence type="ECO:0000313" key="11">
    <source>
        <dbReference type="Proteomes" id="UP001558713"/>
    </source>
</evidence>
<evidence type="ECO:0000259" key="8">
    <source>
        <dbReference type="PROSITE" id="PS50090"/>
    </source>
</evidence>
<dbReference type="PANTHER" id="PTHR45614">
    <property type="entry name" value="MYB PROTEIN-RELATED"/>
    <property type="match status" value="1"/>
</dbReference>
<keyword evidence="11" id="KW-1185">Reference proteome</keyword>
<feature type="compositionally biased region" description="Low complexity" evidence="7">
    <location>
        <begin position="56"/>
        <end position="65"/>
    </location>
</feature>
<dbReference type="Proteomes" id="UP001558713">
    <property type="component" value="Unassembled WGS sequence"/>
</dbReference>
<dbReference type="InterPro" id="IPR050560">
    <property type="entry name" value="MYB_TF"/>
</dbReference>
<dbReference type="Gene3D" id="1.10.10.60">
    <property type="entry name" value="Homeodomain-like"/>
    <property type="match status" value="2"/>
</dbReference>
<dbReference type="InterPro" id="IPR009057">
    <property type="entry name" value="Homeodomain-like_sf"/>
</dbReference>
<dbReference type="GO" id="GO:0005634">
    <property type="term" value="C:nucleus"/>
    <property type="evidence" value="ECO:0007669"/>
    <property type="project" value="UniProtKB-SubCell"/>
</dbReference>
<protein>
    <submittedName>
        <fullName evidence="10">Transcription factor</fullName>
    </submittedName>
</protein>
<evidence type="ECO:0000256" key="7">
    <source>
        <dbReference type="SAM" id="MobiDB-lite"/>
    </source>
</evidence>
<sequence length="291" mass="34087">MSEAHHRWMDQIASWEYFSLNMDNDQHHHRYYTSHREEENRNHNLSNCNKKETRDCGSCGHSSSSKASVVRGHWRPAEDAKLKELVAVYGPQNWNLIAGKLQGRSGKSCRLRWFNQLDPKINRRAFTEEEEERLMQAHRLYGNKWAMIARLFPGRTDNSVKNHWHVIMARKFREQSSAYRRRKTMLPPNSHPFNDFDPTRLALAQFVSNDDQEELMLPLPMPCFPGYDHGNESLLMVGMFENQMMVGDYIARTQETTTFEFSNQSGKSEMFETMNDEKKPPFFDFLGLGTA</sequence>
<dbReference type="PANTHER" id="PTHR45614:SF175">
    <property type="entry name" value="TRANSCRIPTION FACTOR MYB105-RELATED"/>
    <property type="match status" value="1"/>
</dbReference>
<feature type="domain" description="Myb-like" evidence="8">
    <location>
        <begin position="118"/>
        <end position="168"/>
    </location>
</feature>
<keyword evidence="6" id="KW-0539">Nucleus</keyword>
<dbReference type="SMART" id="SM00717">
    <property type="entry name" value="SANT"/>
    <property type="match status" value="2"/>
</dbReference>
<dbReference type="InterPro" id="IPR001005">
    <property type="entry name" value="SANT/Myb"/>
</dbReference>
<comment type="subcellular location">
    <subcellularLocation>
        <location evidence="1">Nucleus</location>
    </subcellularLocation>
</comment>
<dbReference type="AlphaFoldDB" id="A0ABD1BMN0"/>
<dbReference type="Pfam" id="PF00249">
    <property type="entry name" value="Myb_DNA-binding"/>
    <property type="match status" value="2"/>
</dbReference>
<reference evidence="10 11" key="1">
    <citation type="submission" date="2024-04" db="EMBL/GenBank/DDBJ databases">
        <title>Genome assembly C_amara_ONT_v2.</title>
        <authorList>
            <person name="Yant L."/>
            <person name="Moore C."/>
            <person name="Slenker M."/>
        </authorList>
    </citation>
    <scope>NUCLEOTIDE SEQUENCE [LARGE SCALE GENOMIC DNA]</scope>
    <source>
        <tissue evidence="10">Leaf</tissue>
    </source>
</reference>
<feature type="domain" description="HTH myb-type" evidence="9">
    <location>
        <begin position="118"/>
        <end position="172"/>
    </location>
</feature>
<dbReference type="GO" id="GO:0003677">
    <property type="term" value="F:DNA binding"/>
    <property type="evidence" value="ECO:0007669"/>
    <property type="project" value="UniProtKB-KW"/>
</dbReference>
<evidence type="ECO:0000256" key="6">
    <source>
        <dbReference type="ARBA" id="ARBA00023242"/>
    </source>
</evidence>
<dbReference type="FunFam" id="1.10.10.60:FF:000356">
    <property type="entry name" value="MYB transcription factor"/>
    <property type="match status" value="1"/>
</dbReference>
<evidence type="ECO:0000256" key="2">
    <source>
        <dbReference type="ARBA" id="ARBA00022737"/>
    </source>
</evidence>
<proteinExistence type="predicted"/>
<keyword evidence="5" id="KW-0804">Transcription</keyword>
<dbReference type="SUPFAM" id="SSF46689">
    <property type="entry name" value="Homeodomain-like"/>
    <property type="match status" value="1"/>
</dbReference>
<evidence type="ECO:0000256" key="5">
    <source>
        <dbReference type="ARBA" id="ARBA00023163"/>
    </source>
</evidence>
<dbReference type="PROSITE" id="PS51294">
    <property type="entry name" value="HTH_MYB"/>
    <property type="match status" value="2"/>
</dbReference>
<evidence type="ECO:0000256" key="3">
    <source>
        <dbReference type="ARBA" id="ARBA00023015"/>
    </source>
</evidence>
<evidence type="ECO:0000313" key="10">
    <source>
        <dbReference type="EMBL" id="KAL1218449.1"/>
    </source>
</evidence>
<evidence type="ECO:0000259" key="9">
    <source>
        <dbReference type="PROSITE" id="PS51294"/>
    </source>
</evidence>
<evidence type="ECO:0000256" key="4">
    <source>
        <dbReference type="ARBA" id="ARBA00023125"/>
    </source>
</evidence>
<feature type="domain" description="HTH myb-type" evidence="9">
    <location>
        <begin position="66"/>
        <end position="117"/>
    </location>
</feature>
<feature type="region of interest" description="Disordered" evidence="7">
    <location>
        <begin position="52"/>
        <end position="72"/>
    </location>
</feature>
<keyword evidence="2" id="KW-0677">Repeat</keyword>
<dbReference type="PROSITE" id="PS50090">
    <property type="entry name" value="MYB_LIKE"/>
    <property type="match status" value="2"/>
</dbReference>
<dbReference type="CDD" id="cd00167">
    <property type="entry name" value="SANT"/>
    <property type="match status" value="2"/>
</dbReference>